<evidence type="ECO:0000256" key="6">
    <source>
        <dbReference type="ARBA" id="ARBA00023224"/>
    </source>
</evidence>
<comment type="similarity">
    <text evidence="7">Belongs to the methyl-accepting chemotaxis (MCP) protein family.</text>
</comment>
<protein>
    <submittedName>
        <fullName evidence="12">Methyl-accepting chemotaxis protein</fullName>
    </submittedName>
</protein>
<dbReference type="RefSeq" id="WP_183564719.1">
    <property type="nucleotide sequence ID" value="NZ_CBCSLB010000030.1"/>
</dbReference>
<evidence type="ECO:0000256" key="3">
    <source>
        <dbReference type="ARBA" id="ARBA00022692"/>
    </source>
</evidence>
<feature type="domain" description="Methyl-accepting transducer" evidence="10">
    <location>
        <begin position="313"/>
        <end position="549"/>
    </location>
</feature>
<dbReference type="Gene3D" id="6.10.340.10">
    <property type="match status" value="1"/>
</dbReference>
<comment type="caution">
    <text evidence="12">The sequence shown here is derived from an EMBL/GenBank/DDBJ whole genome shotgun (WGS) entry which is preliminary data.</text>
</comment>
<evidence type="ECO:0000256" key="7">
    <source>
        <dbReference type="ARBA" id="ARBA00029447"/>
    </source>
</evidence>
<dbReference type="InterPro" id="IPR003660">
    <property type="entry name" value="HAMP_dom"/>
</dbReference>
<dbReference type="CDD" id="cd06225">
    <property type="entry name" value="HAMP"/>
    <property type="match status" value="1"/>
</dbReference>
<dbReference type="PANTHER" id="PTHR32089:SF114">
    <property type="entry name" value="METHYL-ACCEPTING CHEMOTAXIS PROTEIN MCPB"/>
    <property type="match status" value="1"/>
</dbReference>
<dbReference type="SUPFAM" id="SSF58104">
    <property type="entry name" value="Methyl-accepting chemotaxis protein (MCP) signaling domain"/>
    <property type="match status" value="1"/>
</dbReference>
<keyword evidence="6 8" id="KW-0807">Transducer</keyword>
<keyword evidence="13" id="KW-1185">Reference proteome</keyword>
<organism evidence="12 13">
    <name type="scientific">Paenibacillus endophyticus</name>
    <dbReference type="NCBI Taxonomy" id="1294268"/>
    <lineage>
        <taxon>Bacteria</taxon>
        <taxon>Bacillati</taxon>
        <taxon>Bacillota</taxon>
        <taxon>Bacilli</taxon>
        <taxon>Bacillales</taxon>
        <taxon>Paenibacillaceae</taxon>
        <taxon>Paenibacillus</taxon>
    </lineage>
</organism>
<evidence type="ECO:0000256" key="5">
    <source>
        <dbReference type="ARBA" id="ARBA00023136"/>
    </source>
</evidence>
<evidence type="ECO:0000256" key="1">
    <source>
        <dbReference type="ARBA" id="ARBA00004651"/>
    </source>
</evidence>
<evidence type="ECO:0000259" key="11">
    <source>
        <dbReference type="PROSITE" id="PS50885"/>
    </source>
</evidence>
<evidence type="ECO:0000256" key="4">
    <source>
        <dbReference type="ARBA" id="ARBA00022989"/>
    </source>
</evidence>
<gene>
    <name evidence="12" type="ORF">FHS16_003414</name>
</gene>
<accession>A0A7W5C9A3</accession>
<evidence type="ECO:0000256" key="8">
    <source>
        <dbReference type="PROSITE-ProRule" id="PRU00284"/>
    </source>
</evidence>
<dbReference type="Pfam" id="PF00672">
    <property type="entry name" value="HAMP"/>
    <property type="match status" value="1"/>
</dbReference>
<dbReference type="Pfam" id="PF17200">
    <property type="entry name" value="sCache_2"/>
    <property type="match status" value="1"/>
</dbReference>
<dbReference type="Gene3D" id="3.30.450.20">
    <property type="entry name" value="PAS domain"/>
    <property type="match status" value="1"/>
</dbReference>
<reference evidence="12 13" key="1">
    <citation type="submission" date="2020-08" db="EMBL/GenBank/DDBJ databases">
        <title>Genomic Encyclopedia of Type Strains, Phase III (KMG-III): the genomes of soil and plant-associated and newly described type strains.</title>
        <authorList>
            <person name="Whitman W."/>
        </authorList>
    </citation>
    <scope>NUCLEOTIDE SEQUENCE [LARGE SCALE GENOMIC DNA]</scope>
    <source>
        <strain evidence="12 13">CECT 8234</strain>
    </source>
</reference>
<evidence type="ECO:0000259" key="10">
    <source>
        <dbReference type="PROSITE" id="PS50111"/>
    </source>
</evidence>
<dbReference type="Pfam" id="PF00015">
    <property type="entry name" value="MCPsignal"/>
    <property type="match status" value="1"/>
</dbReference>
<dbReference type="GO" id="GO:0005886">
    <property type="term" value="C:plasma membrane"/>
    <property type="evidence" value="ECO:0007669"/>
    <property type="project" value="UniProtKB-SubCell"/>
</dbReference>
<feature type="transmembrane region" description="Helical" evidence="9">
    <location>
        <begin position="217"/>
        <end position="241"/>
    </location>
</feature>
<comment type="subcellular location">
    <subcellularLocation>
        <location evidence="1">Cell membrane</location>
        <topology evidence="1">Multi-pass membrane protein</topology>
    </subcellularLocation>
</comment>
<dbReference type="SMART" id="SM00283">
    <property type="entry name" value="MA"/>
    <property type="match status" value="1"/>
</dbReference>
<feature type="transmembrane region" description="Helical" evidence="9">
    <location>
        <begin position="21"/>
        <end position="41"/>
    </location>
</feature>
<name>A0A7W5C9A3_9BACL</name>
<evidence type="ECO:0000256" key="2">
    <source>
        <dbReference type="ARBA" id="ARBA00022475"/>
    </source>
</evidence>
<proteinExistence type="inferred from homology"/>
<dbReference type="PROSITE" id="PS50111">
    <property type="entry name" value="CHEMOTAXIS_TRANSDUC_2"/>
    <property type="match status" value="1"/>
</dbReference>
<keyword evidence="2" id="KW-1003">Cell membrane</keyword>
<dbReference type="PANTHER" id="PTHR32089">
    <property type="entry name" value="METHYL-ACCEPTING CHEMOTAXIS PROTEIN MCPB"/>
    <property type="match status" value="1"/>
</dbReference>
<evidence type="ECO:0000313" key="13">
    <source>
        <dbReference type="Proteomes" id="UP000518605"/>
    </source>
</evidence>
<sequence length="599" mass="63792">MLLLNKLKNIRSIKPTIRLKLMLLCLSLLLIPSILVSVFSYQSAVDALNTGGQKQLKNSVRSTISLIALLDTQVKTGAVDRKAAEEFVKISMLGVKDEAGKRPVNKSIDLGENGYPFAFDSEMVVIAHPSSEGGSLAGMANSGGELVLDNEKGIPVTDAFLAKAEAGGGFVYYDWTLPDTEDEIASKIVYIEKDPYWGWNVAAGTYMNDFNQGAQQIIKVTIITLLIMIVIGIAATILFTVRMTKPIKQVSALAKEVAQGNLRIEPIVCHYRDETGVLANSFNEMVVQLRTLVHEVGHSVDQVASSSEELMASGEQTSQASEHIAYTIQKVADGAEKQSTSAEQSYQVIHDMSASVQQIAVSTEQASHSARRTSIQATEGSDALQQAVVQMESIQRSFDGLAEAVRGLGVRSTEIVKMVQVISDISSQTNLLALNASIEAARAGEHGKGFAVVAGEVRKLAEQTKESSEHITSIVKAVGAETERVVIAMGDAGSVVSSGILAVEGAGSMFGTIRDEVIQVAQQIDEVSQAASGIAAGTERVMLTIKEVVDVAIEGASGTQTVAAAAQQQTASMEEIAASSAMLANMAERLQNEISKFKV</sequence>
<dbReference type="GO" id="GO:0007165">
    <property type="term" value="P:signal transduction"/>
    <property type="evidence" value="ECO:0007669"/>
    <property type="project" value="UniProtKB-KW"/>
</dbReference>
<feature type="domain" description="HAMP" evidence="11">
    <location>
        <begin position="241"/>
        <end position="294"/>
    </location>
</feature>
<dbReference type="EMBL" id="JACHXW010000009">
    <property type="protein sequence ID" value="MBB3153352.1"/>
    <property type="molecule type" value="Genomic_DNA"/>
</dbReference>
<evidence type="ECO:0000313" key="12">
    <source>
        <dbReference type="EMBL" id="MBB3153352.1"/>
    </source>
</evidence>
<dbReference type="Proteomes" id="UP000518605">
    <property type="component" value="Unassembled WGS sequence"/>
</dbReference>
<dbReference type="SMART" id="SM00304">
    <property type="entry name" value="HAMP"/>
    <property type="match status" value="1"/>
</dbReference>
<dbReference type="CDD" id="cd11386">
    <property type="entry name" value="MCP_signal"/>
    <property type="match status" value="1"/>
</dbReference>
<dbReference type="InterPro" id="IPR033480">
    <property type="entry name" value="sCache_2"/>
</dbReference>
<keyword evidence="5 9" id="KW-0472">Membrane</keyword>
<dbReference type="InterPro" id="IPR004089">
    <property type="entry name" value="MCPsignal_dom"/>
</dbReference>
<dbReference type="AlphaFoldDB" id="A0A7W5C9A3"/>
<keyword evidence="4 9" id="KW-1133">Transmembrane helix</keyword>
<dbReference type="PROSITE" id="PS50885">
    <property type="entry name" value="HAMP"/>
    <property type="match status" value="1"/>
</dbReference>
<evidence type="ECO:0000256" key="9">
    <source>
        <dbReference type="SAM" id="Phobius"/>
    </source>
</evidence>
<dbReference type="Gene3D" id="1.10.287.950">
    <property type="entry name" value="Methyl-accepting chemotaxis protein"/>
    <property type="match status" value="1"/>
</dbReference>
<keyword evidence="3 9" id="KW-0812">Transmembrane</keyword>